<feature type="compositionally biased region" description="Basic residues" evidence="9">
    <location>
        <begin position="40"/>
        <end position="49"/>
    </location>
</feature>
<dbReference type="AlphaFoldDB" id="A0A9W6W3K1"/>
<dbReference type="Proteomes" id="UP001165074">
    <property type="component" value="Unassembled WGS sequence"/>
</dbReference>
<feature type="transmembrane region" description="Helical" evidence="8">
    <location>
        <begin position="290"/>
        <end position="312"/>
    </location>
</feature>
<keyword evidence="2 8" id="KW-0813">Transport</keyword>
<dbReference type="PROSITE" id="PS50928">
    <property type="entry name" value="ABC_TM1"/>
    <property type="match status" value="1"/>
</dbReference>
<feature type="transmembrane region" description="Helical" evidence="8">
    <location>
        <begin position="65"/>
        <end position="83"/>
    </location>
</feature>
<dbReference type="SUPFAM" id="SSF161098">
    <property type="entry name" value="MetI-like"/>
    <property type="match status" value="1"/>
</dbReference>
<evidence type="ECO:0000256" key="6">
    <source>
        <dbReference type="ARBA" id="ARBA00022989"/>
    </source>
</evidence>
<dbReference type="Gene3D" id="1.10.3720.10">
    <property type="entry name" value="MetI-like"/>
    <property type="match status" value="1"/>
</dbReference>
<dbReference type="GO" id="GO:0005886">
    <property type="term" value="C:plasma membrane"/>
    <property type="evidence" value="ECO:0007669"/>
    <property type="project" value="UniProtKB-SubCell"/>
</dbReference>
<proteinExistence type="inferred from homology"/>
<evidence type="ECO:0000256" key="7">
    <source>
        <dbReference type="ARBA" id="ARBA00023136"/>
    </source>
</evidence>
<evidence type="ECO:0000256" key="2">
    <source>
        <dbReference type="ARBA" id="ARBA00022448"/>
    </source>
</evidence>
<evidence type="ECO:0000256" key="9">
    <source>
        <dbReference type="SAM" id="MobiDB-lite"/>
    </source>
</evidence>
<sequence>MTGHGGEIGGVAVALSAAGVPRSLGGSAEAPGRPTVSGRSGRHRRFPAHRRVPGRRRFGAVRVRLGLGLLGVLLVLAFAGPYLTSWRWDAVDLTAFRRPPSARHWLGTTQTGRDVYALTLRGLRASLVTGLFVAVSATGLATVTGAVAGYFGGWADRGLTGVAELLLVLPPLLVVATLAPALRGAGLPLLAPLLAAFMWMVTARVVRGMTLSLRDREYVLAARLLGVRPVAIILRHIVPHLAPLLLVDVTLNVSTAVIAEASLSYLGFGARPPDVSLGTLIADGAPSAGAFPWLFLPPVVVLVLLVLAVMFVGDGLRDALRRPA</sequence>
<keyword evidence="3" id="KW-1003">Cell membrane</keyword>
<evidence type="ECO:0000256" key="4">
    <source>
        <dbReference type="ARBA" id="ARBA00022519"/>
    </source>
</evidence>
<dbReference type="InterPro" id="IPR000515">
    <property type="entry name" value="MetI-like"/>
</dbReference>
<dbReference type="PANTHER" id="PTHR43386:SF2">
    <property type="entry name" value="OLIGOPEPTIDE TRANSPORT SYSTEM PERMEASE PROTEIN OPPC"/>
    <property type="match status" value="1"/>
</dbReference>
<feature type="domain" description="ABC transmembrane type-1" evidence="10">
    <location>
        <begin position="127"/>
        <end position="313"/>
    </location>
</feature>
<dbReference type="EMBL" id="BSTK01000015">
    <property type="protein sequence ID" value="GLY90080.1"/>
    <property type="molecule type" value="Genomic_DNA"/>
</dbReference>
<comment type="similarity">
    <text evidence="8">Belongs to the binding-protein-dependent transport system permease family.</text>
</comment>
<keyword evidence="12" id="KW-1185">Reference proteome</keyword>
<keyword evidence="4" id="KW-0997">Cell inner membrane</keyword>
<dbReference type="InterPro" id="IPR035906">
    <property type="entry name" value="MetI-like_sf"/>
</dbReference>
<dbReference type="InterPro" id="IPR050366">
    <property type="entry name" value="BP-dependent_transpt_permease"/>
</dbReference>
<feature type="transmembrane region" description="Helical" evidence="8">
    <location>
        <begin position="218"/>
        <end position="238"/>
    </location>
</feature>
<feature type="transmembrane region" description="Helical" evidence="8">
    <location>
        <begin position="127"/>
        <end position="151"/>
    </location>
</feature>
<organism evidence="11 12">
    <name type="scientific">Actinoallomurus iriomotensis</name>
    <dbReference type="NCBI Taxonomy" id="478107"/>
    <lineage>
        <taxon>Bacteria</taxon>
        <taxon>Bacillati</taxon>
        <taxon>Actinomycetota</taxon>
        <taxon>Actinomycetes</taxon>
        <taxon>Streptosporangiales</taxon>
        <taxon>Thermomonosporaceae</taxon>
        <taxon>Actinoallomurus</taxon>
    </lineage>
</organism>
<dbReference type="CDD" id="cd06261">
    <property type="entry name" value="TM_PBP2"/>
    <property type="match status" value="1"/>
</dbReference>
<comment type="caution">
    <text evidence="11">The sequence shown here is derived from an EMBL/GenBank/DDBJ whole genome shotgun (WGS) entry which is preliminary data.</text>
</comment>
<keyword evidence="5 8" id="KW-0812">Transmembrane</keyword>
<evidence type="ECO:0000256" key="5">
    <source>
        <dbReference type="ARBA" id="ARBA00022692"/>
    </source>
</evidence>
<keyword evidence="6 8" id="KW-1133">Transmembrane helix</keyword>
<dbReference type="GO" id="GO:0055085">
    <property type="term" value="P:transmembrane transport"/>
    <property type="evidence" value="ECO:0007669"/>
    <property type="project" value="InterPro"/>
</dbReference>
<dbReference type="Pfam" id="PF00528">
    <property type="entry name" value="BPD_transp_1"/>
    <property type="match status" value="1"/>
</dbReference>
<evidence type="ECO:0000313" key="12">
    <source>
        <dbReference type="Proteomes" id="UP001165074"/>
    </source>
</evidence>
<protein>
    <submittedName>
        <fullName evidence="11">Peptide transport permease protein</fullName>
    </submittedName>
</protein>
<feature type="transmembrane region" description="Helical" evidence="8">
    <location>
        <begin position="185"/>
        <end position="206"/>
    </location>
</feature>
<gene>
    <name evidence="11" type="ORF">Airi02_080090</name>
</gene>
<dbReference type="PANTHER" id="PTHR43386">
    <property type="entry name" value="OLIGOPEPTIDE TRANSPORT SYSTEM PERMEASE PROTEIN APPC"/>
    <property type="match status" value="1"/>
</dbReference>
<name>A0A9W6W3K1_9ACTN</name>
<evidence type="ECO:0000256" key="1">
    <source>
        <dbReference type="ARBA" id="ARBA00004429"/>
    </source>
</evidence>
<accession>A0A9W6W3K1</accession>
<evidence type="ECO:0000256" key="8">
    <source>
        <dbReference type="RuleBase" id="RU363032"/>
    </source>
</evidence>
<reference evidence="11" key="1">
    <citation type="submission" date="2023-03" db="EMBL/GenBank/DDBJ databases">
        <title>Actinoallomurus iriomotensis NBRC 103684.</title>
        <authorList>
            <person name="Ichikawa N."/>
            <person name="Sato H."/>
            <person name="Tonouchi N."/>
        </authorList>
    </citation>
    <scope>NUCLEOTIDE SEQUENCE</scope>
    <source>
        <strain evidence="11">NBRC 103684</strain>
    </source>
</reference>
<feature type="region of interest" description="Disordered" evidence="9">
    <location>
        <begin position="23"/>
        <end position="49"/>
    </location>
</feature>
<evidence type="ECO:0000313" key="11">
    <source>
        <dbReference type="EMBL" id="GLY90080.1"/>
    </source>
</evidence>
<feature type="transmembrane region" description="Helical" evidence="8">
    <location>
        <begin position="158"/>
        <end position="179"/>
    </location>
</feature>
<comment type="subcellular location">
    <subcellularLocation>
        <location evidence="1">Cell inner membrane</location>
        <topology evidence="1">Multi-pass membrane protein</topology>
    </subcellularLocation>
    <subcellularLocation>
        <location evidence="8">Cell membrane</location>
        <topology evidence="8">Multi-pass membrane protein</topology>
    </subcellularLocation>
</comment>
<evidence type="ECO:0000259" key="10">
    <source>
        <dbReference type="PROSITE" id="PS50928"/>
    </source>
</evidence>
<keyword evidence="7 8" id="KW-0472">Membrane</keyword>
<evidence type="ECO:0000256" key="3">
    <source>
        <dbReference type="ARBA" id="ARBA00022475"/>
    </source>
</evidence>